<accession>A0A084AFX9</accession>
<gene>
    <name evidence="3" type="ORF">S7711_03497</name>
</gene>
<proteinExistence type="predicted"/>
<organism evidence="3 4">
    <name type="scientific">Stachybotrys chartarum (strain CBS 109288 / IBT 7711)</name>
    <name type="common">Toxic black mold</name>
    <name type="synonym">Stilbospora chartarum</name>
    <dbReference type="NCBI Taxonomy" id="1280523"/>
    <lineage>
        <taxon>Eukaryota</taxon>
        <taxon>Fungi</taxon>
        <taxon>Dikarya</taxon>
        <taxon>Ascomycota</taxon>
        <taxon>Pezizomycotina</taxon>
        <taxon>Sordariomycetes</taxon>
        <taxon>Hypocreomycetidae</taxon>
        <taxon>Hypocreales</taxon>
        <taxon>Stachybotryaceae</taxon>
        <taxon>Stachybotrys</taxon>
    </lineage>
</organism>
<feature type="compositionally biased region" description="Basic and acidic residues" evidence="1">
    <location>
        <begin position="682"/>
        <end position="693"/>
    </location>
</feature>
<feature type="region of interest" description="Disordered" evidence="1">
    <location>
        <begin position="489"/>
        <end position="534"/>
    </location>
</feature>
<dbReference type="InterPro" id="IPR028163">
    <property type="entry name" value="HAUS_6_N"/>
</dbReference>
<feature type="region of interest" description="Disordered" evidence="1">
    <location>
        <begin position="1"/>
        <end position="34"/>
    </location>
</feature>
<dbReference type="OrthoDB" id="5575722at2759"/>
<evidence type="ECO:0000313" key="3">
    <source>
        <dbReference type="EMBL" id="KEY64208.1"/>
    </source>
</evidence>
<feature type="compositionally biased region" description="Polar residues" evidence="1">
    <location>
        <begin position="19"/>
        <end position="34"/>
    </location>
</feature>
<keyword evidence="4" id="KW-1185">Reference proteome</keyword>
<dbReference type="Pfam" id="PF14661">
    <property type="entry name" value="HAUS6_N"/>
    <property type="match status" value="1"/>
</dbReference>
<sequence length="759" mass="84413">MSTTAARHSRTRSGRVQVAANSAKQLSHAQPNGTSINAAGNSISGSILAAAAPSTSPSSLSVFLTSLKLLDLDLLPDWPGISHQTFVTTAAGAALGHKKRVQCVEWALFQLFALWDPDETKNKLKPFFPPLDQVQSINLRAALLRALENAKKNGVLGRDAIIRKTMLDECKGERLEEVLAAFSIAVLKKVVADDLAASGLHHALAVSLAFENRGYQGERTELQVLNLAHRVKLRKLIERRSAAQRRYRDFSDLLGVKERGVARRSEEIRLKQQSSTAGLSPDTLAKTRRTVRNNWAGDEHWMETLLYGSAAADRDRLMGMPFDRVWRRVQQGRLADLEGSSGGLLEQLDARVKVQNERLEKWKRFRTDLSSGRTIPSPTKARTAARETRGIDFGFGAHEKLRVGRLSHENVTCGAKMNDEYAGIIKGLRDGLDNLNKKDADPTDFLKQFASTRHASADRDHLSASNSEPGDDGAVSELSELEDDEAEMFPLKQPYKSPSPKLQNPRRLPARPKLSYSNDSPAASPNSAPFLRRRSTLADEDYDIGLHDIDSPVVSPTRNTKAPKPTLSQSPTRVCQDVPEELEVPDSPSSPTQELADQILQSMNNASPSPTKQAKPRRALSLAERTRLSMVRGSSMFLEDEEPELPLSTQTPVSEEGETTRLVVEETEDLASRTRRSMAGFEKAKQKAQMERRRSQRRSKVPPRREGSYFPRVDEDPQEQTMLTEELMAEEDMEAVFRSRPKIKASPLPSPTREWEDDC</sequence>
<reference evidence="3 4" key="1">
    <citation type="journal article" date="2014" name="BMC Genomics">
        <title>Comparative genome sequencing reveals chemotype-specific gene clusters in the toxigenic black mold Stachybotrys.</title>
        <authorList>
            <person name="Semeiks J."/>
            <person name="Borek D."/>
            <person name="Otwinowski Z."/>
            <person name="Grishin N.V."/>
        </authorList>
    </citation>
    <scope>NUCLEOTIDE SEQUENCE [LARGE SCALE GENOMIC DNA]</scope>
    <source>
        <strain evidence="4">CBS 109288 / IBT 7711</strain>
    </source>
</reference>
<feature type="compositionally biased region" description="Basic and acidic residues" evidence="1">
    <location>
        <begin position="703"/>
        <end position="715"/>
    </location>
</feature>
<feature type="region of interest" description="Disordered" evidence="1">
    <location>
        <begin position="452"/>
        <end position="476"/>
    </location>
</feature>
<dbReference type="Proteomes" id="UP000028045">
    <property type="component" value="Unassembled WGS sequence"/>
</dbReference>
<dbReference type="AlphaFoldDB" id="A0A084AFX9"/>
<feature type="region of interest" description="Disordered" evidence="1">
    <location>
        <begin position="733"/>
        <end position="759"/>
    </location>
</feature>
<feature type="compositionally biased region" description="Polar residues" evidence="1">
    <location>
        <begin position="587"/>
        <end position="612"/>
    </location>
</feature>
<feature type="compositionally biased region" description="Low complexity" evidence="1">
    <location>
        <begin position="520"/>
        <end position="529"/>
    </location>
</feature>
<dbReference type="EMBL" id="KL648750">
    <property type="protein sequence ID" value="KEY64208.1"/>
    <property type="molecule type" value="Genomic_DNA"/>
</dbReference>
<feature type="domain" description="HAUS augmin-like complex subunit 6 N-terminal" evidence="2">
    <location>
        <begin position="63"/>
        <end position="296"/>
    </location>
</feature>
<evidence type="ECO:0000256" key="1">
    <source>
        <dbReference type="SAM" id="MobiDB-lite"/>
    </source>
</evidence>
<evidence type="ECO:0000313" key="4">
    <source>
        <dbReference type="Proteomes" id="UP000028045"/>
    </source>
</evidence>
<dbReference type="HOGENOM" id="CLU_013984_0_0_1"/>
<name>A0A084AFX9_STACB</name>
<protein>
    <recommendedName>
        <fullName evidence="2">HAUS augmin-like complex subunit 6 N-terminal domain-containing protein</fullName>
    </recommendedName>
</protein>
<evidence type="ECO:0000259" key="2">
    <source>
        <dbReference type="Pfam" id="PF14661"/>
    </source>
</evidence>
<feature type="region of interest" description="Disordered" evidence="1">
    <location>
        <begin position="546"/>
        <end position="720"/>
    </location>
</feature>
<feature type="compositionally biased region" description="Polar residues" evidence="1">
    <location>
        <begin position="554"/>
        <end position="573"/>
    </location>
</feature>